<organism evidence="2 3">
    <name type="scientific">Spirosoma rhododendri</name>
    <dbReference type="NCBI Taxonomy" id="2728024"/>
    <lineage>
        <taxon>Bacteria</taxon>
        <taxon>Pseudomonadati</taxon>
        <taxon>Bacteroidota</taxon>
        <taxon>Cytophagia</taxon>
        <taxon>Cytophagales</taxon>
        <taxon>Cytophagaceae</taxon>
        <taxon>Spirosoma</taxon>
    </lineage>
</organism>
<keyword evidence="1" id="KW-0472">Membrane</keyword>
<keyword evidence="1" id="KW-1133">Transmembrane helix</keyword>
<proteinExistence type="predicted"/>
<keyword evidence="3" id="KW-1185">Reference proteome</keyword>
<reference evidence="2 3" key="1">
    <citation type="submission" date="2020-04" db="EMBL/GenBank/DDBJ databases">
        <title>Genome sequencing of novel species.</title>
        <authorList>
            <person name="Heo J."/>
            <person name="Kim S.-J."/>
            <person name="Kim J.-S."/>
            <person name="Hong S.-B."/>
            <person name="Kwon S.-W."/>
        </authorList>
    </citation>
    <scope>NUCLEOTIDE SEQUENCE [LARGE SCALE GENOMIC DNA]</scope>
    <source>
        <strain evidence="2 3">CJU-R4</strain>
    </source>
</reference>
<protein>
    <submittedName>
        <fullName evidence="2">Uncharacterized protein</fullName>
    </submittedName>
</protein>
<dbReference type="RefSeq" id="WP_169551103.1">
    <property type="nucleotide sequence ID" value="NZ_CP051677.1"/>
</dbReference>
<dbReference type="KEGG" id="srho:HH216_12430"/>
<evidence type="ECO:0000256" key="1">
    <source>
        <dbReference type="SAM" id="Phobius"/>
    </source>
</evidence>
<dbReference type="EMBL" id="CP051677">
    <property type="protein sequence ID" value="QJD79136.1"/>
    <property type="molecule type" value="Genomic_DNA"/>
</dbReference>
<feature type="transmembrane region" description="Helical" evidence="1">
    <location>
        <begin position="12"/>
        <end position="35"/>
    </location>
</feature>
<dbReference type="AlphaFoldDB" id="A0A7L5DL28"/>
<evidence type="ECO:0000313" key="2">
    <source>
        <dbReference type="EMBL" id="QJD79136.1"/>
    </source>
</evidence>
<evidence type="ECO:0000313" key="3">
    <source>
        <dbReference type="Proteomes" id="UP000501128"/>
    </source>
</evidence>
<dbReference type="Proteomes" id="UP000501128">
    <property type="component" value="Chromosome"/>
</dbReference>
<gene>
    <name evidence="2" type="ORF">HH216_12430</name>
</gene>
<sequence>MFDLNPLHLPDALLQQAIMLLVAAVLGYIIGYVSYQRTINQLTRELDGVATLPDKSDETLPVSAPVATRTDEEAVLARIQSRASALDFERLGYAGPDDADNLQLIDGISPFVERRLHAAGVYRFTQLAQLNADDVYLLNEIIEFFPGRIQRDNWVGQAKTLMQSR</sequence>
<name>A0A7L5DL28_9BACT</name>
<keyword evidence="1" id="KW-0812">Transmembrane</keyword>
<accession>A0A7L5DL28</accession>